<feature type="compositionally biased region" description="Polar residues" evidence="1">
    <location>
        <begin position="79"/>
        <end position="91"/>
    </location>
</feature>
<dbReference type="Proteomes" id="UP000800096">
    <property type="component" value="Unassembled WGS sequence"/>
</dbReference>
<evidence type="ECO:0000313" key="3">
    <source>
        <dbReference type="Proteomes" id="UP000800096"/>
    </source>
</evidence>
<name>A0A6A5R1K3_AMPQU</name>
<feature type="region of interest" description="Disordered" evidence="1">
    <location>
        <begin position="46"/>
        <end position="91"/>
    </location>
</feature>
<sequence length="122" mass="13604">MRNFREGTFRTAEQTPNTLTYIASAVALFPSPLRLFCSKSCIAKSTDNSAPSHLPPPQATPPRRHSLARSVPSRRKLCDNSQHSTRTRNLTARDSFAQQARGQVALWQQKSWIAKTPSVNAQ</sequence>
<evidence type="ECO:0000256" key="1">
    <source>
        <dbReference type="SAM" id="MobiDB-lite"/>
    </source>
</evidence>
<proteinExistence type="predicted"/>
<reference evidence="2" key="1">
    <citation type="journal article" date="2020" name="Stud. Mycol.">
        <title>101 Dothideomycetes genomes: a test case for predicting lifestyles and emergence of pathogens.</title>
        <authorList>
            <person name="Haridas S."/>
            <person name="Albert R."/>
            <person name="Binder M."/>
            <person name="Bloem J."/>
            <person name="Labutti K."/>
            <person name="Salamov A."/>
            <person name="Andreopoulos B."/>
            <person name="Baker S."/>
            <person name="Barry K."/>
            <person name="Bills G."/>
            <person name="Bluhm B."/>
            <person name="Cannon C."/>
            <person name="Castanera R."/>
            <person name="Culley D."/>
            <person name="Daum C."/>
            <person name="Ezra D."/>
            <person name="Gonzalez J."/>
            <person name="Henrissat B."/>
            <person name="Kuo A."/>
            <person name="Liang C."/>
            <person name="Lipzen A."/>
            <person name="Lutzoni F."/>
            <person name="Magnuson J."/>
            <person name="Mondo S."/>
            <person name="Nolan M."/>
            <person name="Ohm R."/>
            <person name="Pangilinan J."/>
            <person name="Park H.-J."/>
            <person name="Ramirez L."/>
            <person name="Alfaro M."/>
            <person name="Sun H."/>
            <person name="Tritt A."/>
            <person name="Yoshinaga Y."/>
            <person name="Zwiers L.-H."/>
            <person name="Turgeon B."/>
            <person name="Goodwin S."/>
            <person name="Spatafora J."/>
            <person name="Crous P."/>
            <person name="Grigoriev I."/>
        </authorList>
    </citation>
    <scope>NUCLEOTIDE SEQUENCE</scope>
    <source>
        <strain evidence="2">HMLAC05119</strain>
    </source>
</reference>
<gene>
    <name evidence="2" type="ORF">BDU57DRAFT_21493</name>
</gene>
<evidence type="ECO:0000313" key="2">
    <source>
        <dbReference type="EMBL" id="KAF1920666.1"/>
    </source>
</evidence>
<dbReference type="AlphaFoldDB" id="A0A6A5R1K3"/>
<dbReference type="EMBL" id="ML979132">
    <property type="protein sequence ID" value="KAF1920666.1"/>
    <property type="molecule type" value="Genomic_DNA"/>
</dbReference>
<accession>A0A6A5R1K3</accession>
<protein>
    <submittedName>
        <fullName evidence="2">Uncharacterized protein</fullName>
    </submittedName>
</protein>
<keyword evidence="3" id="KW-1185">Reference proteome</keyword>
<organism evidence="2 3">
    <name type="scientific">Ampelomyces quisqualis</name>
    <name type="common">Powdery mildew agent</name>
    <dbReference type="NCBI Taxonomy" id="50730"/>
    <lineage>
        <taxon>Eukaryota</taxon>
        <taxon>Fungi</taxon>
        <taxon>Dikarya</taxon>
        <taxon>Ascomycota</taxon>
        <taxon>Pezizomycotina</taxon>
        <taxon>Dothideomycetes</taxon>
        <taxon>Pleosporomycetidae</taxon>
        <taxon>Pleosporales</taxon>
        <taxon>Pleosporineae</taxon>
        <taxon>Phaeosphaeriaceae</taxon>
        <taxon>Ampelomyces</taxon>
    </lineage>
</organism>
<feature type="compositionally biased region" description="Basic residues" evidence="1">
    <location>
        <begin position="62"/>
        <end position="75"/>
    </location>
</feature>